<dbReference type="Gene3D" id="1.20.1720.10">
    <property type="entry name" value="Multidrug resistance protein D"/>
    <property type="match status" value="1"/>
</dbReference>
<keyword evidence="12" id="KW-1185">Reference proteome</keyword>
<dbReference type="EMBL" id="JAAXOT010000010">
    <property type="protein sequence ID" value="NKY58417.1"/>
    <property type="molecule type" value="Genomic_DNA"/>
</dbReference>
<dbReference type="NCBIfam" id="TIGR00710">
    <property type="entry name" value="efflux_Bcr_CflA"/>
    <property type="match status" value="1"/>
</dbReference>
<feature type="domain" description="Major facilitator superfamily (MFS) profile" evidence="10">
    <location>
        <begin position="23"/>
        <end position="407"/>
    </location>
</feature>
<dbReference type="Proteomes" id="UP000570678">
    <property type="component" value="Unassembled WGS sequence"/>
</dbReference>
<dbReference type="InterPro" id="IPR036259">
    <property type="entry name" value="MFS_trans_sf"/>
</dbReference>
<protein>
    <submittedName>
        <fullName evidence="11">Multidrug effflux MFS transporter</fullName>
    </submittedName>
</protein>
<dbReference type="InterPro" id="IPR001958">
    <property type="entry name" value="Tet-R_TetA/multi-R_MdtG-like"/>
</dbReference>
<evidence type="ECO:0000256" key="5">
    <source>
        <dbReference type="ARBA" id="ARBA00022475"/>
    </source>
</evidence>
<dbReference type="PROSITE" id="PS00216">
    <property type="entry name" value="SUGAR_TRANSPORT_1"/>
    <property type="match status" value="1"/>
</dbReference>
<evidence type="ECO:0000256" key="3">
    <source>
        <dbReference type="ARBA" id="ARBA00007520"/>
    </source>
</evidence>
<feature type="transmembrane region" description="Helical" evidence="9">
    <location>
        <begin position="380"/>
        <end position="402"/>
    </location>
</feature>
<dbReference type="AlphaFoldDB" id="A0A846YHD2"/>
<evidence type="ECO:0000313" key="11">
    <source>
        <dbReference type="EMBL" id="NKY58417.1"/>
    </source>
</evidence>
<keyword evidence="6 9" id="KW-0812">Transmembrane</keyword>
<feature type="transmembrane region" description="Helical" evidence="9">
    <location>
        <begin position="90"/>
        <end position="113"/>
    </location>
</feature>
<accession>A0A846YHD2</accession>
<organism evidence="11 12">
    <name type="scientific">Nocardia flavorosea</name>
    <dbReference type="NCBI Taxonomy" id="53429"/>
    <lineage>
        <taxon>Bacteria</taxon>
        <taxon>Bacillati</taxon>
        <taxon>Actinomycetota</taxon>
        <taxon>Actinomycetes</taxon>
        <taxon>Mycobacteriales</taxon>
        <taxon>Nocardiaceae</taxon>
        <taxon>Nocardia</taxon>
    </lineage>
</organism>
<evidence type="ECO:0000256" key="2">
    <source>
        <dbReference type="ARBA" id="ARBA00006236"/>
    </source>
</evidence>
<name>A0A846YHD2_9NOCA</name>
<keyword evidence="5" id="KW-1003">Cell membrane</keyword>
<dbReference type="GO" id="GO:0042910">
    <property type="term" value="F:xenobiotic transmembrane transporter activity"/>
    <property type="evidence" value="ECO:0007669"/>
    <property type="project" value="InterPro"/>
</dbReference>
<comment type="similarity">
    <text evidence="3">Belongs to the major facilitator superfamily. TCR/Tet family.</text>
</comment>
<comment type="subcellular location">
    <subcellularLocation>
        <location evidence="1">Cell membrane</location>
        <topology evidence="1">Multi-pass membrane protein</topology>
    </subcellularLocation>
</comment>
<feature type="transmembrane region" description="Helical" evidence="9">
    <location>
        <begin position="226"/>
        <end position="245"/>
    </location>
</feature>
<keyword evidence="8 9" id="KW-0472">Membrane</keyword>
<feature type="transmembrane region" description="Helical" evidence="9">
    <location>
        <begin position="178"/>
        <end position="198"/>
    </location>
</feature>
<dbReference type="GO" id="GO:1990961">
    <property type="term" value="P:xenobiotic detoxification by transmembrane export across the plasma membrane"/>
    <property type="evidence" value="ECO:0007669"/>
    <property type="project" value="InterPro"/>
</dbReference>
<reference evidence="11 12" key="1">
    <citation type="submission" date="2020-04" db="EMBL/GenBank/DDBJ databases">
        <title>MicrobeNet Type strains.</title>
        <authorList>
            <person name="Nicholson A.C."/>
        </authorList>
    </citation>
    <scope>NUCLEOTIDE SEQUENCE [LARGE SCALE GENOMIC DNA]</scope>
    <source>
        <strain evidence="11 12">JCM 3332</strain>
    </source>
</reference>
<dbReference type="Pfam" id="PF07690">
    <property type="entry name" value="MFS_1"/>
    <property type="match status" value="1"/>
</dbReference>
<dbReference type="RefSeq" id="WP_084493339.1">
    <property type="nucleotide sequence ID" value="NZ_JAAXOT010000010.1"/>
</dbReference>
<dbReference type="InterPro" id="IPR011701">
    <property type="entry name" value="MFS"/>
</dbReference>
<feature type="transmembrane region" description="Helical" evidence="9">
    <location>
        <begin position="151"/>
        <end position="172"/>
    </location>
</feature>
<dbReference type="SUPFAM" id="SSF103473">
    <property type="entry name" value="MFS general substrate transporter"/>
    <property type="match status" value="1"/>
</dbReference>
<comment type="caution">
    <text evidence="11">The sequence shown here is derived from an EMBL/GenBank/DDBJ whole genome shotgun (WGS) entry which is preliminary data.</text>
</comment>
<dbReference type="PRINTS" id="PR01035">
    <property type="entry name" value="TCRTETA"/>
</dbReference>
<dbReference type="InterPro" id="IPR004812">
    <property type="entry name" value="Efflux_drug-R_Bcr/CmlA"/>
</dbReference>
<keyword evidence="7 9" id="KW-1133">Transmembrane helix</keyword>
<proteinExistence type="inferred from homology"/>
<dbReference type="InterPro" id="IPR020846">
    <property type="entry name" value="MFS_dom"/>
</dbReference>
<dbReference type="CDD" id="cd17320">
    <property type="entry name" value="MFS_MdfA_MDR_like"/>
    <property type="match status" value="1"/>
</dbReference>
<feature type="transmembrane region" description="Helical" evidence="9">
    <location>
        <begin position="349"/>
        <end position="374"/>
    </location>
</feature>
<evidence type="ECO:0000256" key="7">
    <source>
        <dbReference type="ARBA" id="ARBA00022989"/>
    </source>
</evidence>
<evidence type="ECO:0000259" key="10">
    <source>
        <dbReference type="PROSITE" id="PS50850"/>
    </source>
</evidence>
<feature type="transmembrane region" description="Helical" evidence="9">
    <location>
        <begin position="319"/>
        <end position="337"/>
    </location>
</feature>
<feature type="transmembrane region" description="Helical" evidence="9">
    <location>
        <begin position="58"/>
        <end position="78"/>
    </location>
</feature>
<evidence type="ECO:0000256" key="1">
    <source>
        <dbReference type="ARBA" id="ARBA00004651"/>
    </source>
</evidence>
<dbReference type="InterPro" id="IPR005829">
    <property type="entry name" value="Sugar_transporter_CS"/>
</dbReference>
<dbReference type="PROSITE" id="PS50850">
    <property type="entry name" value="MFS"/>
    <property type="match status" value="1"/>
</dbReference>
<evidence type="ECO:0000256" key="6">
    <source>
        <dbReference type="ARBA" id="ARBA00022692"/>
    </source>
</evidence>
<evidence type="ECO:0000256" key="4">
    <source>
        <dbReference type="ARBA" id="ARBA00022448"/>
    </source>
</evidence>
<dbReference type="PANTHER" id="PTHR23502:SF132">
    <property type="entry name" value="POLYAMINE TRANSPORTER 2-RELATED"/>
    <property type="match status" value="1"/>
</dbReference>
<evidence type="ECO:0000256" key="9">
    <source>
        <dbReference type="SAM" id="Phobius"/>
    </source>
</evidence>
<feature type="transmembrane region" description="Helical" evidence="9">
    <location>
        <begin position="21"/>
        <end position="38"/>
    </location>
</feature>
<feature type="transmembrane region" description="Helical" evidence="9">
    <location>
        <begin position="265"/>
        <end position="286"/>
    </location>
</feature>
<comment type="similarity">
    <text evidence="2">Belongs to the major facilitator superfamily. Bcr/CmlA family.</text>
</comment>
<evidence type="ECO:0000256" key="8">
    <source>
        <dbReference type="ARBA" id="ARBA00023136"/>
    </source>
</evidence>
<dbReference type="GO" id="GO:0005886">
    <property type="term" value="C:plasma membrane"/>
    <property type="evidence" value="ECO:0007669"/>
    <property type="project" value="UniProtKB-SubCell"/>
</dbReference>
<keyword evidence="4" id="KW-0813">Transport</keyword>
<sequence length="418" mass="42651">MIAGGIREPTDARTPIEHNRFRLVLTLGALTALGPFTVDMYLPALPVIAADLGTSDATIQLTLTATLIGVAVGQLVIGPLSDAYGRRRPLIAGSAIHVAASVACYFAPSVAVLAGLRTLQGVGAAATAVIAMAVVRDLFTGREAAVVLSRLMLVMGVAPVLAPSIGGLLIPMVSWHGVFLALAGLGVVMVVLGCWALPETLPRAARARHGTISLFRSYGVLVRDRVFVLLVLVCGLVRAVLWAYIAGSAFVLQHQFELSPQLYGFAFAVGAVALIGASQLNVLLLGHWSPDRICLVSLLVSVITGAVFVVVSATDTGGLTGFAVPLMVLLGATGLAMPNSVASALSRHGAAAGSAAAVVGFTQFGAAAIAAPAVGLLGNSALAIAIAMTGAAALALLGFLAARRHSRRQNDRVTPGGR</sequence>
<dbReference type="FunFam" id="1.20.1720.10:FF:000005">
    <property type="entry name" value="Bcr/CflA family efflux transporter"/>
    <property type="match status" value="1"/>
</dbReference>
<feature type="transmembrane region" description="Helical" evidence="9">
    <location>
        <begin position="293"/>
        <end position="313"/>
    </location>
</feature>
<evidence type="ECO:0000313" key="12">
    <source>
        <dbReference type="Proteomes" id="UP000570678"/>
    </source>
</evidence>
<feature type="transmembrane region" description="Helical" evidence="9">
    <location>
        <begin position="119"/>
        <end position="139"/>
    </location>
</feature>
<dbReference type="PANTHER" id="PTHR23502">
    <property type="entry name" value="MAJOR FACILITATOR SUPERFAMILY"/>
    <property type="match status" value="1"/>
</dbReference>
<gene>
    <name evidence="11" type="ORF">HGA15_20180</name>
</gene>